<dbReference type="FunFam" id="3.30.70.360:FF:000004">
    <property type="entry name" value="Peptidase M20 domain-containing protein 2"/>
    <property type="match status" value="1"/>
</dbReference>
<dbReference type="Gene3D" id="3.40.630.10">
    <property type="entry name" value="Zn peptidases"/>
    <property type="match status" value="1"/>
</dbReference>
<dbReference type="PANTHER" id="PTHR30575">
    <property type="entry name" value="PEPTIDASE M20"/>
    <property type="match status" value="1"/>
</dbReference>
<dbReference type="InterPro" id="IPR052030">
    <property type="entry name" value="Peptidase_M20/M20A_hydrolases"/>
</dbReference>
<proteinExistence type="predicted"/>
<reference evidence="2" key="1">
    <citation type="journal article" date="2015" name="Nature">
        <title>Complex archaea that bridge the gap between prokaryotes and eukaryotes.</title>
        <authorList>
            <person name="Spang A."/>
            <person name="Saw J.H."/>
            <person name="Jorgensen S.L."/>
            <person name="Zaremba-Niedzwiedzka K."/>
            <person name="Martijn J."/>
            <person name="Lind A.E."/>
            <person name="van Eijk R."/>
            <person name="Schleper C."/>
            <person name="Guy L."/>
            <person name="Ettema T.J."/>
        </authorList>
    </citation>
    <scope>NUCLEOTIDE SEQUENCE</scope>
</reference>
<gene>
    <name evidence="2" type="ORF">LCGC14_1393700</name>
</gene>
<dbReference type="InterPro" id="IPR017439">
    <property type="entry name" value="Amidohydrolase"/>
</dbReference>
<dbReference type="GO" id="GO:0071713">
    <property type="term" value="F:para-aminobenzoyl-glutamate hydrolase activity"/>
    <property type="evidence" value="ECO:0007669"/>
    <property type="project" value="TreeGrafter"/>
</dbReference>
<evidence type="ECO:0000259" key="1">
    <source>
        <dbReference type="Pfam" id="PF07687"/>
    </source>
</evidence>
<name>A0A0F9KK00_9ZZZZ</name>
<dbReference type="GO" id="GO:0016805">
    <property type="term" value="F:dipeptidase activity"/>
    <property type="evidence" value="ECO:0007669"/>
    <property type="project" value="TreeGrafter"/>
</dbReference>
<accession>A0A0F9KK00</accession>
<dbReference type="InterPro" id="IPR017145">
    <property type="entry name" value="Aminobenzoyl-glu_utiliz_pB"/>
</dbReference>
<dbReference type="PANTHER" id="PTHR30575:SF0">
    <property type="entry name" value="XAA-ARG DIPEPTIDASE"/>
    <property type="match status" value="1"/>
</dbReference>
<dbReference type="InterPro" id="IPR036264">
    <property type="entry name" value="Bact_exopeptidase_dim_dom"/>
</dbReference>
<dbReference type="Gene3D" id="3.30.70.360">
    <property type="match status" value="1"/>
</dbReference>
<dbReference type="PIRSF" id="PIRSF037227">
    <property type="entry name" value="Aminobenzoyl-glu_utiliz_pB"/>
    <property type="match status" value="1"/>
</dbReference>
<dbReference type="InterPro" id="IPR011650">
    <property type="entry name" value="Peptidase_M20_dimer"/>
</dbReference>
<dbReference type="Pfam" id="PF07687">
    <property type="entry name" value="M20_dimer"/>
    <property type="match status" value="1"/>
</dbReference>
<dbReference type="AlphaFoldDB" id="A0A0F9KK00"/>
<feature type="domain" description="Peptidase M20 dimerisation" evidence="1">
    <location>
        <begin position="214"/>
        <end position="306"/>
    </location>
</feature>
<sequence>MRKRRFTLIIILIFSLIQLAVAGNKPSTKELKNELLRKVDEKSQLLVEVSDSLWDYAEIALQEYKSSKLLMEVLEKEGFDVEREVAGMPTAFVASYGSGRPIIGILAEYDALPGLSQDNTAFKKARIEGGAGHGCGHNLFGAGSLGAALAIKEVIEAHKIPGTIKLFGCPAEEDIGGKLFMARDGLFDDLDACIAWHPSYETKVDVRGSQAIDDLEIEFTGKASHAAFDPWKGASALDAVEMTTFGINLLREHVKPTVRIHYVITQGGKVPNIVPEHAKLWLWVRDSTRQGVKDVVKRVEEIVKGAAMATGTSSKINNKGSYHEMLVNMTGSKVMQKNLEMIGSTTYIDEETAFAKRIQKETDIEQKGMICEINKLENLTKDPEGGSTDVAEVSWITPTLNLSTSCAPSGIPWHSWAVVSSSKHSIGYKGMFLAAKVMATTALDLFLDKEVLIKMKKEFKDKLKGYTYKSGISQGQKPPIRVKNNP</sequence>
<dbReference type="SUPFAM" id="SSF55031">
    <property type="entry name" value="Bacterial exopeptidase dimerisation domain"/>
    <property type="match status" value="1"/>
</dbReference>
<evidence type="ECO:0000313" key="2">
    <source>
        <dbReference type="EMBL" id="KKM75096.1"/>
    </source>
</evidence>
<dbReference type="NCBIfam" id="TIGR01891">
    <property type="entry name" value="amidohydrolases"/>
    <property type="match status" value="1"/>
</dbReference>
<dbReference type="SUPFAM" id="SSF53187">
    <property type="entry name" value="Zn-dependent exopeptidases"/>
    <property type="match status" value="1"/>
</dbReference>
<protein>
    <recommendedName>
        <fullName evidence="1">Peptidase M20 dimerisation domain-containing protein</fullName>
    </recommendedName>
</protein>
<organism evidence="2">
    <name type="scientific">marine sediment metagenome</name>
    <dbReference type="NCBI Taxonomy" id="412755"/>
    <lineage>
        <taxon>unclassified sequences</taxon>
        <taxon>metagenomes</taxon>
        <taxon>ecological metagenomes</taxon>
    </lineage>
</organism>
<dbReference type="Pfam" id="PF01546">
    <property type="entry name" value="Peptidase_M20"/>
    <property type="match status" value="1"/>
</dbReference>
<dbReference type="GO" id="GO:0046657">
    <property type="term" value="P:folic acid catabolic process"/>
    <property type="evidence" value="ECO:0007669"/>
    <property type="project" value="TreeGrafter"/>
</dbReference>
<dbReference type="EMBL" id="LAZR01009034">
    <property type="protein sequence ID" value="KKM75096.1"/>
    <property type="molecule type" value="Genomic_DNA"/>
</dbReference>
<dbReference type="InterPro" id="IPR002933">
    <property type="entry name" value="Peptidase_M20"/>
</dbReference>
<comment type="caution">
    <text evidence="2">The sequence shown here is derived from an EMBL/GenBank/DDBJ whole genome shotgun (WGS) entry which is preliminary data.</text>
</comment>
<dbReference type="GO" id="GO:0005737">
    <property type="term" value="C:cytoplasm"/>
    <property type="evidence" value="ECO:0007669"/>
    <property type="project" value="TreeGrafter"/>
</dbReference>